<dbReference type="GO" id="GO:0005975">
    <property type="term" value="P:carbohydrate metabolic process"/>
    <property type="evidence" value="ECO:0007669"/>
    <property type="project" value="InterPro"/>
</dbReference>
<dbReference type="Proteomes" id="UP000824141">
    <property type="component" value="Unassembled WGS sequence"/>
</dbReference>
<dbReference type="InterPro" id="IPR008928">
    <property type="entry name" value="6-hairpin_glycosidase_sf"/>
</dbReference>
<dbReference type="InterPro" id="IPR049046">
    <property type="entry name" value="Beta-AFase-like_GH127_middle"/>
</dbReference>
<dbReference type="EMBL" id="DVJM01000240">
    <property type="protein sequence ID" value="HIS79807.1"/>
    <property type="molecule type" value="Genomic_DNA"/>
</dbReference>
<comment type="caution">
    <text evidence="4">The sequence shown here is derived from an EMBL/GenBank/DDBJ whole genome shotgun (WGS) entry which is preliminary data.</text>
</comment>
<evidence type="ECO:0000313" key="4">
    <source>
        <dbReference type="EMBL" id="HIS79807.1"/>
    </source>
</evidence>
<evidence type="ECO:0000259" key="2">
    <source>
        <dbReference type="Pfam" id="PF20736"/>
    </source>
</evidence>
<sequence>MIKKQLPSVDLTRVSISDPFWSKVQNLVTDVVIPYQKQILEDAIPGVEKSHAIENFRIAAGEQKGEFYGMVFQDSDVAKWLEAVAYSLVIHPDEKLEREALDLIALVGRAQEPDGYLNTYFTAKEPEHKWQNLQECHELYCAGHMLEAAVGWYEATGKTELLDIMRRNADLICSRFGKDKLRGIPGHEEIEMALVRLYRITGEKKYLDTAGYFLEERGTEPNYFKEERAKRDWEHWGMNPDDREYAQNHAPVKQQDKAVGHAVRAAYLYTAMADYASETGDEEMYEACKRLWRNIVDCRMYVTGGIGSTVHGEAFSVDYELPNDLVYAETCASVAMAFFARRMMEIEPKGEYADILEKELYNGILSGMQLDGRRFFYVNPLEVVPGVSGKLPEYKHALPERPGWYACACCPPNVARLATSIGQYAWGENEDTVYAHTYLGGKVSFRNGAVISCKSSYPWQGNIQYTMEADKEFTFAIHIPGWCKNWSLHVNGQEQPELRDGYAYLHRAWKAGDVVELTLKLEPRKLYANTNVRADAGCVALARGPIVYCFEEKDNGTKLSALRIPRGAAIREETCIEEKLDGMTALTLSGVRVTSGPALYSEEPPKEETAALRAVPYFAWGNRGAGEMRVWLIEKEGC</sequence>
<dbReference type="Pfam" id="PF20737">
    <property type="entry name" value="Glyco_hydro127C"/>
    <property type="match status" value="1"/>
</dbReference>
<dbReference type="InterPro" id="IPR049049">
    <property type="entry name" value="Beta-AFase-like_GH127_C"/>
</dbReference>
<dbReference type="PANTHER" id="PTHR43465">
    <property type="entry name" value="DUF1680 DOMAIN PROTEIN (AFU_ORTHOLOGUE AFUA_1G08910)"/>
    <property type="match status" value="1"/>
</dbReference>
<feature type="domain" description="Non-reducing end beta-L-arabinofuranosidase-like GH127 catalytic" evidence="1">
    <location>
        <begin position="14"/>
        <end position="422"/>
    </location>
</feature>
<evidence type="ECO:0000259" key="3">
    <source>
        <dbReference type="Pfam" id="PF20737"/>
    </source>
</evidence>
<dbReference type="GO" id="GO:0016787">
    <property type="term" value="F:hydrolase activity"/>
    <property type="evidence" value="ECO:0007669"/>
    <property type="project" value="UniProtKB-KW"/>
</dbReference>
<dbReference type="SUPFAM" id="SSF48208">
    <property type="entry name" value="Six-hairpin glycosidases"/>
    <property type="match status" value="1"/>
</dbReference>
<dbReference type="Pfam" id="PF07944">
    <property type="entry name" value="Beta-AFase-like_GH127_cat"/>
    <property type="match status" value="1"/>
</dbReference>
<dbReference type="InterPro" id="IPR049174">
    <property type="entry name" value="Beta-AFase-like"/>
</dbReference>
<feature type="domain" description="Non-reducing end beta-L-arabinofuranosidase-like GH127 C-terminal" evidence="3">
    <location>
        <begin position="523"/>
        <end position="632"/>
    </location>
</feature>
<reference evidence="4" key="1">
    <citation type="submission" date="2020-10" db="EMBL/GenBank/DDBJ databases">
        <authorList>
            <person name="Gilroy R."/>
        </authorList>
    </citation>
    <scope>NUCLEOTIDE SEQUENCE</scope>
    <source>
        <strain evidence="4">6086</strain>
    </source>
</reference>
<accession>A0A9D1K3D2</accession>
<reference evidence="4" key="2">
    <citation type="journal article" date="2021" name="PeerJ">
        <title>Extensive microbial diversity within the chicken gut microbiome revealed by metagenomics and culture.</title>
        <authorList>
            <person name="Gilroy R."/>
            <person name="Ravi A."/>
            <person name="Getino M."/>
            <person name="Pursley I."/>
            <person name="Horton D.L."/>
            <person name="Alikhan N.F."/>
            <person name="Baker D."/>
            <person name="Gharbi K."/>
            <person name="Hall N."/>
            <person name="Watson M."/>
            <person name="Adriaenssens E.M."/>
            <person name="Foster-Nyarko E."/>
            <person name="Jarju S."/>
            <person name="Secka A."/>
            <person name="Antonio M."/>
            <person name="Oren A."/>
            <person name="Chaudhuri R.R."/>
            <person name="La Ragione R."/>
            <person name="Hildebrand F."/>
            <person name="Pallen M.J."/>
        </authorList>
    </citation>
    <scope>NUCLEOTIDE SEQUENCE</scope>
    <source>
        <strain evidence="4">6086</strain>
    </source>
</reference>
<evidence type="ECO:0000259" key="1">
    <source>
        <dbReference type="Pfam" id="PF07944"/>
    </source>
</evidence>
<dbReference type="Pfam" id="PF20736">
    <property type="entry name" value="Glyco_hydro127M"/>
    <property type="match status" value="1"/>
</dbReference>
<evidence type="ECO:0000313" key="5">
    <source>
        <dbReference type="Proteomes" id="UP000824141"/>
    </source>
</evidence>
<dbReference type="InterPro" id="IPR012878">
    <property type="entry name" value="Beta-AFase-like_GH127_cat"/>
</dbReference>
<dbReference type="PANTHER" id="PTHR43465:SF2">
    <property type="entry name" value="DUF1680 DOMAIN PROTEIN (AFU_ORTHOLOGUE AFUA_1G08910)"/>
    <property type="match status" value="1"/>
</dbReference>
<proteinExistence type="predicted"/>
<gene>
    <name evidence="4" type="ORF">IAD03_10610</name>
</gene>
<name>A0A9D1K3D2_9FIRM</name>
<feature type="domain" description="Non-reducing end beta-L-arabinofuranosidase-like GH127 middle" evidence="2">
    <location>
        <begin position="432"/>
        <end position="520"/>
    </location>
</feature>
<dbReference type="AlphaFoldDB" id="A0A9D1K3D2"/>
<protein>
    <submittedName>
        <fullName evidence="4">Glycoside hydrolase family 127 protein</fullName>
    </submittedName>
</protein>
<organism evidence="4 5">
    <name type="scientific">Candidatus Caccousia stercoris</name>
    <dbReference type="NCBI Taxonomy" id="2840723"/>
    <lineage>
        <taxon>Bacteria</taxon>
        <taxon>Bacillati</taxon>
        <taxon>Bacillota</taxon>
        <taxon>Clostridia</taxon>
        <taxon>Eubacteriales</taxon>
        <taxon>Oscillospiraceae</taxon>
        <taxon>Oscillospiraceae incertae sedis</taxon>
        <taxon>Candidatus Caccousia</taxon>
    </lineage>
</organism>
<keyword evidence="4" id="KW-0378">Hydrolase</keyword>